<protein>
    <submittedName>
        <fullName evidence="2">Uncharacterized protein</fullName>
    </submittedName>
</protein>
<accession>A0A9K3GGQ6</accession>
<feature type="non-terminal residue" evidence="2">
    <location>
        <position position="1"/>
    </location>
</feature>
<evidence type="ECO:0000313" key="3">
    <source>
        <dbReference type="Proteomes" id="UP000265618"/>
    </source>
</evidence>
<feature type="region of interest" description="Disordered" evidence="1">
    <location>
        <begin position="409"/>
        <end position="437"/>
    </location>
</feature>
<name>A0A9K3GGQ6_9EUKA</name>
<evidence type="ECO:0000256" key="1">
    <source>
        <dbReference type="SAM" id="MobiDB-lite"/>
    </source>
</evidence>
<organism evidence="2 3">
    <name type="scientific">Kipferlia bialata</name>
    <dbReference type="NCBI Taxonomy" id="797122"/>
    <lineage>
        <taxon>Eukaryota</taxon>
        <taxon>Metamonada</taxon>
        <taxon>Carpediemonas-like organisms</taxon>
        <taxon>Kipferlia</taxon>
    </lineage>
</organism>
<proteinExistence type="predicted"/>
<evidence type="ECO:0000313" key="2">
    <source>
        <dbReference type="EMBL" id="GIQ81840.1"/>
    </source>
</evidence>
<sequence>VTLTPMGDGVMPLFSHVLAICVDYDCTDTGHSDYHGHSDNISDNEVFQGIVSGIGGFAAIQHHMDVSRLSMDKPQGGVMMVEQDDHFCVDSGIGKVYNMSLFMETHMSGSLSDVKPVAFVMDASLLLDEEVTYELTKAIPFTEIDVDPDTLRGLFAKLVITIAEECSITPLTLIATVKKFGMLATRKHPDMYYLTPTALLVGAMKSMPRTIHSSEFQAIMATMTEVLEMIGGQRLMPGKEDFTKCAVTPTDVSDWSDILSALLSGPGCPPPKTFFFVSDCFSPLLHSTYNLPDMLKQMGQLHPAVTPAVLQCAVEAECWHAVNNTVAESESEMGTEAGGLQPALAQLRVPTITLCLQGQDTQEWVMAAQCFFRSLQYTVSLQHIAASGYKKKAKKIRLNAMKTLAEVQSTDGMSSRQQSLGDPNQWDTQSSHSYNSKWESGSQANTLYTATTSVVGSSASFFGDSYERFLPRLLLDFNVLLNGIGVSESHESPLQHVIWTIANIADFEEKAKAFVRLAIVIAAGLPPSLALPLEDEGPESGTSIQSCVTPYKVFPGGEVKCQVPTKYQPEKTLFSRVMLHIPDTIVSLSPALRMSVIAFQSGCIPPVFSQAAMGQLLLVLGEKYALPQPSPRVLSIKLSQHLGVCISALHIADPHLAANMVGVCPLPLGLLTQTVPTMTQFLTTRYDGGGLMPPKYQKEAAIAGTQLFDLFMGIDIECSPLADQFMSFSMNASGRLWQRSITERPKLTSALKGITGHEADLEKKGSLTPELKQLFGSAKASMVRMMPEDTTSSATASSLVQRGGSFASLCFFIRVLVTHQEVPAFKKVRPFLWLYLDILPPSDSALYACMQTCFTYTLYPQSVIVLSHTTGERVAQTVEMWRHGLLEKLSLANSTERNSTIIRAARAGMQTVTVHLDRGTEVFIKDLVSALESNGAIVFDTSGHLNEEAHKIMTLILGQFQTKATRAGQVLKIGQFQIRLKVPIHKRRMYLCLPDNLASGEEYRAEMMSSYLCNFTAFMPTDKIQLLKVLENATPPGDVGPLHQAARLEHAMHGSRLQYWKCIERLNTMFVKGKPPADITKYIQDSRFLDLYKQQFGSFKALCGMWTSGDISKSLTRVEERVANTLSCYTSPMIRSYVHDTATQMQYLQDGLTHVLQDGDNLDEGAILKAFGHGMGRMVTTAVGDSFNLSQLFAFVTNYVGMMQMAEGNLDDQSEIAVRFVLGHKWRSLKKMANKEKVYQLNLVCSTQLARLMKNEGAKQSLQRLIHFEASCSYLDGLCESLVSSDSAMADTIQCIVSEDGALEVLNGIVGNHRLRDTVFGDKKVSAKLHLSQDILGSTLDDATVLRHMVVVAVLNPTSALTSLGAWLRATTAYSGGMAQGNNSVHGVPQGPSLCSAGSGRSLIHSGDLVVADQLDTLGICPCYGLFPHMPSSKRVCVIPFSHIQHLPHDSPLFQQVGRMIVLVPESTDPSHNTLIDSWMHFSVSRYMTDE</sequence>
<comment type="caution">
    <text evidence="2">The sequence shown here is derived from an EMBL/GenBank/DDBJ whole genome shotgun (WGS) entry which is preliminary data.</text>
</comment>
<gene>
    <name evidence="2" type="ORF">KIPB_002869</name>
</gene>
<dbReference type="EMBL" id="BDIP01000510">
    <property type="protein sequence ID" value="GIQ81840.1"/>
    <property type="molecule type" value="Genomic_DNA"/>
</dbReference>
<reference evidence="2 3" key="1">
    <citation type="journal article" date="2018" name="PLoS ONE">
        <title>The draft genome of Kipferlia bialata reveals reductive genome evolution in fornicate parasites.</title>
        <authorList>
            <person name="Tanifuji G."/>
            <person name="Takabayashi S."/>
            <person name="Kume K."/>
            <person name="Takagi M."/>
            <person name="Nakayama T."/>
            <person name="Kamikawa R."/>
            <person name="Inagaki Y."/>
            <person name="Hashimoto T."/>
        </authorList>
    </citation>
    <scope>NUCLEOTIDE SEQUENCE [LARGE SCALE GENOMIC DNA]</scope>
    <source>
        <strain evidence="2">NY0173</strain>
    </source>
</reference>
<dbReference type="Proteomes" id="UP000265618">
    <property type="component" value="Unassembled WGS sequence"/>
</dbReference>
<keyword evidence="3" id="KW-1185">Reference proteome</keyword>